<gene>
    <name evidence="1" type="ORF">JA29_064</name>
</gene>
<evidence type="ECO:0000313" key="2">
    <source>
        <dbReference type="Proteomes" id="UP000263326"/>
    </source>
</evidence>
<name>A0A384ZX05_9CAUD</name>
<dbReference type="Proteomes" id="UP000263326">
    <property type="component" value="Segment"/>
</dbReference>
<keyword evidence="2" id="KW-1185">Reference proteome</keyword>
<reference evidence="1 2" key="1">
    <citation type="journal article" date="2018" name="Front. Microbiol.">
        <title>Jumbo Bacteriophages Are Represented Within an Increasing Diversity of Environmental Viruses Infecting the Emerging Phytopathogen, Dickeya solani.</title>
        <authorList>
            <person name="Day A.W."/>
            <person name="Ahn J."/>
            <person name="Salmond G.P.C."/>
        </authorList>
    </citation>
    <scope>NUCLEOTIDE SEQUENCE [LARGE SCALE GENOMIC DNA]</scope>
</reference>
<accession>A0A384ZX05</accession>
<protein>
    <submittedName>
        <fullName evidence="1">Uncharacterized protein</fullName>
    </submittedName>
</protein>
<sequence>MEGKLKRILDEVRKTHNVVEVDCFTEVRVPPACKIFFMCGGIGQKHFYGKAFLKQIAKYKNLVVHVNGDNCSYIAY</sequence>
<dbReference type="EMBL" id="MH460461">
    <property type="protein sequence ID" value="AXG66790.1"/>
    <property type="molecule type" value="Genomic_DNA"/>
</dbReference>
<proteinExistence type="predicted"/>
<organism evidence="1 2">
    <name type="scientific">Dickeya phage vB_DsoM_JA29</name>
    <dbReference type="NCBI Taxonomy" id="2283031"/>
    <lineage>
        <taxon>Viruses</taxon>
        <taxon>Duplodnaviria</taxon>
        <taxon>Heunggongvirae</taxon>
        <taxon>Uroviricota</taxon>
        <taxon>Caudoviricetes</taxon>
        <taxon>Salmondvirus</taxon>
        <taxon>Salmondvirus JA29</taxon>
    </lineage>
</organism>
<evidence type="ECO:0000313" key="1">
    <source>
        <dbReference type="EMBL" id="AXG66790.1"/>
    </source>
</evidence>